<dbReference type="InterPro" id="IPR001902">
    <property type="entry name" value="SLC26A/SulP_fam"/>
</dbReference>
<feature type="transmembrane region" description="Helical" evidence="5">
    <location>
        <begin position="52"/>
        <end position="71"/>
    </location>
</feature>
<evidence type="ECO:0000313" key="8">
    <source>
        <dbReference type="Proteomes" id="UP000321250"/>
    </source>
</evidence>
<feature type="domain" description="STAS" evidence="6">
    <location>
        <begin position="479"/>
        <end position="543"/>
    </location>
</feature>
<evidence type="ECO:0000256" key="4">
    <source>
        <dbReference type="ARBA" id="ARBA00023136"/>
    </source>
</evidence>
<keyword evidence="8" id="KW-1185">Reference proteome</keyword>
<reference evidence="7 8" key="1">
    <citation type="journal article" date="2013" name="Antonie Van Leeuwenhoek">
        <title>Sphingomonas ginsenosidivorax sp. nov., with the ability to transform ginsenosides.</title>
        <authorList>
            <person name="Jin X.F."/>
            <person name="Kim J.K."/>
            <person name="Liu Q.M."/>
            <person name="Kang M.S."/>
            <person name="He D."/>
            <person name="Jin F.X."/>
            <person name="Kim S.C."/>
            <person name="Im W.T."/>
        </authorList>
    </citation>
    <scope>NUCLEOTIDE SEQUENCE [LARGE SCALE GENOMIC DNA]</scope>
    <source>
        <strain evidence="7 8">KHI67</strain>
    </source>
</reference>
<dbReference type="AlphaFoldDB" id="A0A5C6UDT2"/>
<dbReference type="EMBL" id="VOQR01000001">
    <property type="protein sequence ID" value="TXC70804.1"/>
    <property type="molecule type" value="Genomic_DNA"/>
</dbReference>
<evidence type="ECO:0000313" key="7">
    <source>
        <dbReference type="EMBL" id="TXC70804.1"/>
    </source>
</evidence>
<feature type="transmembrane region" description="Helical" evidence="5">
    <location>
        <begin position="337"/>
        <end position="360"/>
    </location>
</feature>
<dbReference type="InterPro" id="IPR011547">
    <property type="entry name" value="SLC26A/SulP_dom"/>
</dbReference>
<evidence type="ECO:0000256" key="5">
    <source>
        <dbReference type="SAM" id="Phobius"/>
    </source>
</evidence>
<feature type="transmembrane region" description="Helical" evidence="5">
    <location>
        <begin position="380"/>
        <end position="409"/>
    </location>
</feature>
<evidence type="ECO:0000259" key="6">
    <source>
        <dbReference type="PROSITE" id="PS50801"/>
    </source>
</evidence>
<comment type="subcellular location">
    <subcellularLocation>
        <location evidence="1">Membrane</location>
        <topology evidence="1">Multi-pass membrane protein</topology>
    </subcellularLocation>
</comment>
<keyword evidence="3 5" id="KW-1133">Transmembrane helix</keyword>
<accession>A0A5C6UDT2</accession>
<dbReference type="Proteomes" id="UP000321250">
    <property type="component" value="Unassembled WGS sequence"/>
</dbReference>
<name>A0A5C6UDT2_9SPHN</name>
<evidence type="ECO:0000256" key="3">
    <source>
        <dbReference type="ARBA" id="ARBA00022989"/>
    </source>
</evidence>
<feature type="transmembrane region" description="Helical" evidence="5">
    <location>
        <begin position="150"/>
        <end position="169"/>
    </location>
</feature>
<dbReference type="GO" id="GO:0055085">
    <property type="term" value="P:transmembrane transport"/>
    <property type="evidence" value="ECO:0007669"/>
    <property type="project" value="InterPro"/>
</dbReference>
<evidence type="ECO:0000256" key="2">
    <source>
        <dbReference type="ARBA" id="ARBA00022692"/>
    </source>
</evidence>
<evidence type="ECO:0000256" key="1">
    <source>
        <dbReference type="ARBA" id="ARBA00004141"/>
    </source>
</evidence>
<dbReference type="Pfam" id="PF00916">
    <property type="entry name" value="Sulfate_transp"/>
    <property type="match status" value="1"/>
</dbReference>
<organism evidence="7 8">
    <name type="scientific">Sphingomonas ginsenosidivorax</name>
    <dbReference type="NCBI Taxonomy" id="862135"/>
    <lineage>
        <taxon>Bacteria</taxon>
        <taxon>Pseudomonadati</taxon>
        <taxon>Pseudomonadota</taxon>
        <taxon>Alphaproteobacteria</taxon>
        <taxon>Sphingomonadales</taxon>
        <taxon>Sphingomonadaceae</taxon>
        <taxon>Sphingomonas</taxon>
    </lineage>
</organism>
<dbReference type="PROSITE" id="PS50801">
    <property type="entry name" value="STAS"/>
    <property type="match status" value="1"/>
</dbReference>
<dbReference type="GO" id="GO:0016020">
    <property type="term" value="C:membrane"/>
    <property type="evidence" value="ECO:0007669"/>
    <property type="project" value="UniProtKB-SubCell"/>
</dbReference>
<feature type="transmembrane region" description="Helical" evidence="5">
    <location>
        <begin position="77"/>
        <end position="94"/>
    </location>
</feature>
<dbReference type="InterPro" id="IPR002645">
    <property type="entry name" value="STAS_dom"/>
</dbReference>
<sequence>MNFLSCGKKTGARLGHSRLRRSSTGRSSADTLVTGTLVPTLIPKFNTWRADLPASIVVALVALPLCLGVALASGAPLFAGVIAGIVGGLAVGLFSKSPLSVSGPAAGLTVIVLAAIESMPSYQVFLLAVVLAGVLQIGFSLTRAGILSEFVPSSVITGMLAAIGLILILKQIPHAVGFDAESEGIFEFTTADGFNTFSRVWQSLTGSLTPGAVLIAFVSLAFLFWWDGAKPKDGPLRFVPGPLVVVLIGIGGNALLGAIKPDWQLKATHLVQVPVTQSLAEFPALFTLPDFTAIGSGAVWTAAVTLAIVASLESLLSVKAVDEIDPRRRRTDKNWELMAQGGGNIISGLIGGLPVTSVIVRSSANVDAKAESKLSTMLHGFWLLVSVALIPAVLNLIPLSALAAVLIATGYKLTKPKLFLERYKQGWTQFIPFVVTVVAILFTDLLEGIVIGLAVGFVFVVARNFRTAITFACDDDDCLVRARRNLYFIHKYELQKSLDRVPDNANLLIDLSSTSYVDLDNVDIINAFIKGAEYRGITVLIRGDLALRTVKLINAPQTEVRFA</sequence>
<gene>
    <name evidence="7" type="ORF">FSB78_07520</name>
</gene>
<keyword evidence="2 5" id="KW-0812">Transmembrane</keyword>
<feature type="transmembrane region" description="Helical" evidence="5">
    <location>
        <begin position="99"/>
        <end position="116"/>
    </location>
</feature>
<feature type="transmembrane region" description="Helical" evidence="5">
    <location>
        <begin position="122"/>
        <end position="141"/>
    </location>
</feature>
<feature type="transmembrane region" description="Helical" evidence="5">
    <location>
        <begin position="430"/>
        <end position="462"/>
    </location>
</feature>
<feature type="transmembrane region" description="Helical" evidence="5">
    <location>
        <begin position="291"/>
        <end position="316"/>
    </location>
</feature>
<dbReference type="OrthoDB" id="9769739at2"/>
<dbReference type="PANTHER" id="PTHR11814">
    <property type="entry name" value="SULFATE TRANSPORTER"/>
    <property type="match status" value="1"/>
</dbReference>
<feature type="transmembrane region" description="Helical" evidence="5">
    <location>
        <begin position="238"/>
        <end position="259"/>
    </location>
</feature>
<keyword evidence="4 5" id="KW-0472">Membrane</keyword>
<feature type="transmembrane region" description="Helical" evidence="5">
    <location>
        <begin position="208"/>
        <end position="226"/>
    </location>
</feature>
<proteinExistence type="predicted"/>
<protein>
    <submittedName>
        <fullName evidence="7">SulP family inorganic anion transporter</fullName>
    </submittedName>
</protein>
<comment type="caution">
    <text evidence="7">The sequence shown here is derived from an EMBL/GenBank/DDBJ whole genome shotgun (WGS) entry which is preliminary data.</text>
</comment>